<dbReference type="EMBL" id="RCTY01000029">
    <property type="protein sequence ID" value="ROU06805.1"/>
    <property type="molecule type" value="Genomic_DNA"/>
</dbReference>
<feature type="domain" description="Formyl transferase C-terminal" evidence="3">
    <location>
        <begin position="258"/>
        <end position="349"/>
    </location>
</feature>
<dbReference type="InterPro" id="IPR005793">
    <property type="entry name" value="Formyl_trans_C"/>
</dbReference>
<dbReference type="CDD" id="cd08650">
    <property type="entry name" value="FMT_core_HypX_N"/>
    <property type="match status" value="1"/>
</dbReference>
<feature type="region of interest" description="Disordered" evidence="1">
    <location>
        <begin position="1"/>
        <end position="27"/>
    </location>
</feature>
<protein>
    <submittedName>
        <fullName evidence="4">Hydrogenase maturation protein</fullName>
    </submittedName>
</protein>
<proteinExistence type="predicted"/>
<dbReference type="InterPro" id="IPR011034">
    <property type="entry name" value="Formyl_transferase-like_C_sf"/>
</dbReference>
<dbReference type="InterPro" id="IPR001753">
    <property type="entry name" value="Enoyl-CoA_hydra/iso"/>
</dbReference>
<dbReference type="AlphaFoldDB" id="A0A3N2RH80"/>
<dbReference type="Pfam" id="PF00551">
    <property type="entry name" value="Formyl_trans_N"/>
    <property type="match status" value="1"/>
</dbReference>
<dbReference type="Pfam" id="PF00378">
    <property type="entry name" value="ECH_1"/>
    <property type="match status" value="1"/>
</dbReference>
<evidence type="ECO:0000313" key="4">
    <source>
        <dbReference type="EMBL" id="ROU06805.1"/>
    </source>
</evidence>
<evidence type="ECO:0000313" key="5">
    <source>
        <dbReference type="Proteomes" id="UP000275910"/>
    </source>
</evidence>
<dbReference type="Proteomes" id="UP000275910">
    <property type="component" value="Unassembled WGS sequence"/>
</dbReference>
<dbReference type="InterPro" id="IPR047180">
    <property type="entry name" value="HoxX-like"/>
</dbReference>
<evidence type="ECO:0000256" key="1">
    <source>
        <dbReference type="SAM" id="MobiDB-lite"/>
    </source>
</evidence>
<dbReference type="InterPro" id="IPR029045">
    <property type="entry name" value="ClpP/crotonase-like_dom_sf"/>
</dbReference>
<dbReference type="Gene3D" id="3.90.226.10">
    <property type="entry name" value="2-enoyl-CoA Hydratase, Chain A, domain 1"/>
    <property type="match status" value="1"/>
</dbReference>
<dbReference type="Pfam" id="PF02911">
    <property type="entry name" value="Formyl_trans_C"/>
    <property type="match status" value="1"/>
</dbReference>
<dbReference type="GO" id="GO:0003824">
    <property type="term" value="F:catalytic activity"/>
    <property type="evidence" value="ECO:0007669"/>
    <property type="project" value="InterPro"/>
</dbReference>
<dbReference type="SUPFAM" id="SSF52096">
    <property type="entry name" value="ClpP/crotonase"/>
    <property type="match status" value="1"/>
</dbReference>
<dbReference type="SUPFAM" id="SSF53328">
    <property type="entry name" value="Formyltransferase"/>
    <property type="match status" value="1"/>
</dbReference>
<feature type="compositionally biased region" description="Basic and acidic residues" evidence="1">
    <location>
        <begin position="13"/>
        <end position="23"/>
    </location>
</feature>
<sequence>MRSRHVRRPVARCGRDGRGERATARQPATAHRVRDDFLVERRWTSKKRKAAAMQQEFVIFAHVYEHALAHIRAFVVTGGWTMSLRIVFLCTAFNGLAQRAWAELTELGHEVAVQVASDPDTMRAAVARERPQLIVAPMLKSAIPDDIWTRHTCLIVHPGIVGDRGPSSLDWAILEGEHDWGVTVLQAAAEMDAGDIWASAGFAVRGASKSQLYRHEVTDAAIRALLQAVERFEAGGFAPRPLDYADPAVRGRLRPSMRPGDRALDWDMDNAALLARIRCGDSAPGARGEIAGLRCQVFGAHVEPALRGRPGELLGRREGAVCVASADGALWLSHLRGKDGIKLPATQVLGEARLRGVPARALKPVTSVAGRRDHGYRQIRYREAGAVGYLHFDFYNGAMSTQQCDRLRTAFLHARQRPTRAIVLMGGDDIWSNGIHLNAIEAADDPALESWRNILAMNALVREIVLTDSHLVVSAMQGNAGAGGVILALAADHVWARRGAVMNPHYKGMGGLYGSEYWTYLLPRRVGETVAQELTEGLRPIGAPAAERIGLIDAAFGAGGADFLAHVEQRAERLAEPGACRKALTLKRRRRNEDERRKPLESYGAEELAHMYRNFFGSDRSYHDARRRFVRKHAAAPCEAGESFAAERAEARIDA</sequence>
<dbReference type="CDD" id="cd06558">
    <property type="entry name" value="crotonase-like"/>
    <property type="match status" value="1"/>
</dbReference>
<dbReference type="PANTHER" id="PTHR43388:SF1">
    <property type="entry name" value="HYDROGENASE MATURATION FACTOR HOXX"/>
    <property type="match status" value="1"/>
</dbReference>
<feature type="compositionally biased region" description="Basic residues" evidence="1">
    <location>
        <begin position="1"/>
        <end position="10"/>
    </location>
</feature>
<accession>A0A3N2RH80</accession>
<dbReference type="CDD" id="cd08701">
    <property type="entry name" value="FMT_C_HypX"/>
    <property type="match status" value="1"/>
</dbReference>
<feature type="domain" description="Formyl transferase N-terminal" evidence="2">
    <location>
        <begin position="119"/>
        <end position="228"/>
    </location>
</feature>
<gene>
    <name evidence="4" type="ORF">D9T17_11870</name>
</gene>
<dbReference type="InterPro" id="IPR036477">
    <property type="entry name" value="Formyl_transf_N_sf"/>
</dbReference>
<dbReference type="SUPFAM" id="SSF50486">
    <property type="entry name" value="FMT C-terminal domain-like"/>
    <property type="match status" value="1"/>
</dbReference>
<organism evidence="4 5">
    <name type="scientific">Lysobacter enzymogenes</name>
    <dbReference type="NCBI Taxonomy" id="69"/>
    <lineage>
        <taxon>Bacteria</taxon>
        <taxon>Pseudomonadati</taxon>
        <taxon>Pseudomonadota</taxon>
        <taxon>Gammaproteobacteria</taxon>
        <taxon>Lysobacterales</taxon>
        <taxon>Lysobacteraceae</taxon>
        <taxon>Lysobacter</taxon>
    </lineage>
</organism>
<dbReference type="PANTHER" id="PTHR43388">
    <property type="entry name" value="HYDROGENASE MATURATION FACTOR HOXX"/>
    <property type="match status" value="1"/>
</dbReference>
<dbReference type="Gene3D" id="3.40.50.12230">
    <property type="match status" value="1"/>
</dbReference>
<evidence type="ECO:0000259" key="3">
    <source>
        <dbReference type="Pfam" id="PF02911"/>
    </source>
</evidence>
<dbReference type="InterPro" id="IPR002376">
    <property type="entry name" value="Formyl_transf_N"/>
</dbReference>
<name>A0A3N2RH80_LYSEN</name>
<reference evidence="4 5" key="1">
    <citation type="submission" date="2018-10" db="EMBL/GenBank/DDBJ databases">
        <title>The genome of Lysobacter enzymogenes OH11.</title>
        <authorList>
            <person name="Liu F."/>
            <person name="Zhao Y."/>
            <person name="Qian G."/>
            <person name="Chen Y."/>
            <person name="Xu H."/>
        </authorList>
    </citation>
    <scope>NUCLEOTIDE SEQUENCE [LARGE SCALE GENOMIC DNA]</scope>
    <source>
        <strain evidence="4 5">OH11</strain>
    </source>
</reference>
<comment type="caution">
    <text evidence="4">The sequence shown here is derived from an EMBL/GenBank/DDBJ whole genome shotgun (WGS) entry which is preliminary data.</text>
</comment>
<evidence type="ECO:0000259" key="2">
    <source>
        <dbReference type="Pfam" id="PF00551"/>
    </source>
</evidence>